<dbReference type="EMBL" id="JAPDRQ010000029">
    <property type="protein sequence ID" value="KAJ9660641.1"/>
    <property type="molecule type" value="Genomic_DNA"/>
</dbReference>
<evidence type="ECO:0000313" key="2">
    <source>
        <dbReference type="Proteomes" id="UP001172386"/>
    </source>
</evidence>
<gene>
    <name evidence="1" type="ORF">H2198_002383</name>
</gene>
<proteinExistence type="predicted"/>
<organism evidence="1 2">
    <name type="scientific">Neophaeococcomyces mojaviensis</name>
    <dbReference type="NCBI Taxonomy" id="3383035"/>
    <lineage>
        <taxon>Eukaryota</taxon>
        <taxon>Fungi</taxon>
        <taxon>Dikarya</taxon>
        <taxon>Ascomycota</taxon>
        <taxon>Pezizomycotina</taxon>
        <taxon>Eurotiomycetes</taxon>
        <taxon>Chaetothyriomycetidae</taxon>
        <taxon>Chaetothyriales</taxon>
        <taxon>Chaetothyriales incertae sedis</taxon>
        <taxon>Neophaeococcomyces</taxon>
    </lineage>
</organism>
<evidence type="ECO:0000313" key="1">
    <source>
        <dbReference type="EMBL" id="KAJ9660641.1"/>
    </source>
</evidence>
<keyword evidence="2" id="KW-1185">Reference proteome</keyword>
<reference evidence="1" key="1">
    <citation type="submission" date="2022-10" db="EMBL/GenBank/DDBJ databases">
        <title>Culturing micro-colonial fungi from biological soil crusts in the Mojave desert and describing Neophaeococcomyces mojavensis, and introducing the new genera and species Taxawa tesnikishii.</title>
        <authorList>
            <person name="Kurbessoian T."/>
            <person name="Stajich J.E."/>
        </authorList>
    </citation>
    <scope>NUCLEOTIDE SEQUENCE</scope>
    <source>
        <strain evidence="1">JES_112</strain>
    </source>
</reference>
<name>A0ACC3AE30_9EURO</name>
<dbReference type="Proteomes" id="UP001172386">
    <property type="component" value="Unassembled WGS sequence"/>
</dbReference>
<protein>
    <submittedName>
        <fullName evidence="1">Uncharacterized protein</fullName>
    </submittedName>
</protein>
<sequence>MEYASTVTTYTTEKLGVYRKTITCALPDPYQATYPYAWMTATGTALQEELAVFSATRDMIRSTATFTGCPLGMEFNTTFFTAPFTNSSMSSTGGQVTVSTTSSLHGLRSGPAATNSRAMVYTTENIYVFISDGSAAPTSTETAVAATFPPPAASANTISLNSYEPRMTARSHSFPPHPKAWETSPRPSSSTFLSAQTPTTPHETSIILLSYSSLHNQAGPETHSTSPQNPNTHGLPVTFWILATLTISVLAVLTLWGVLAKRRQESHMMEYYTTKPPRPGLKRLSLVGKRRGSSPAAVMLVSGRARRGGGWDEKGV</sequence>
<accession>A0ACC3AE30</accession>
<comment type="caution">
    <text evidence="1">The sequence shown here is derived from an EMBL/GenBank/DDBJ whole genome shotgun (WGS) entry which is preliminary data.</text>
</comment>